<sequence>MSSEPSGERLIPWWRDRRVDLNGRSVRTVPVTKDRSIGVPSVVTRISRFLVEILEGKSFGNQEDASPKEGFLHSVRSTPPGVDEIGWYHEDFPSRPKTVELSGREDFCFQERFKEEAMSGVRSSRIRSLKCRECGREYELEPLHVCDFCFGPLEVTYNYEEITRSLTKEKIRNGPKSLWRYKELLPIETEDPLDLGTGFTPLIRSTNLARELGLKELYLKNDTVNPTFSFKDRVVSVALTKTREFGYTTVACASTGNLGNSVAAHAAKAGFESYIFIPADLERGKILTSAIYGPNLIGVEGSYDDVNRLCSEIANEYDWAFVNINIRPYYAEGSKTLAFETAEQLGWVAPDHVVIPVASGSLLTKIHKGFEELHQIRFIPDSKTRISGAQATGCAPVATAFANHTFTIRPVKPNTIAKSIAIGNPADGYYALKAVTETGGFVESVTDEELVEGIKLLARTEGIFSETAGGVTIGVLKKLVESGKIASDEVIVAYITGIGLKTVEAVENALEGLQVIKPSVADFNDKILRRNPSLGQ</sequence>
<evidence type="ECO:0000313" key="9">
    <source>
        <dbReference type="EMBL" id="GFP29368.1"/>
    </source>
</evidence>
<protein>
    <recommendedName>
        <fullName evidence="5">Threonine synthase</fullName>
        <ecNumber evidence="5">4.2.3.1</ecNumber>
    </recommendedName>
</protein>
<dbReference type="InterPro" id="IPR001926">
    <property type="entry name" value="TrpB-like_PALP"/>
</dbReference>
<dbReference type="PANTHER" id="PTHR48078:SF6">
    <property type="entry name" value="L-THREONINE DEHYDRATASE CATABOLIC TDCB"/>
    <property type="match status" value="1"/>
</dbReference>
<comment type="similarity">
    <text evidence="2">Belongs to the threonine synthase family.</text>
</comment>
<evidence type="ECO:0000259" key="7">
    <source>
        <dbReference type="Pfam" id="PF00291"/>
    </source>
</evidence>
<dbReference type="Proteomes" id="UP000569018">
    <property type="component" value="Unassembled WGS sequence"/>
</dbReference>
<dbReference type="InterPro" id="IPR050147">
    <property type="entry name" value="Ser/Thr_Dehydratase"/>
</dbReference>
<dbReference type="Gene3D" id="3.40.50.1100">
    <property type="match status" value="2"/>
</dbReference>
<dbReference type="CDD" id="cd01563">
    <property type="entry name" value="Thr-synth_1"/>
    <property type="match status" value="1"/>
</dbReference>
<dbReference type="FunFam" id="3.40.50.1100:FF:000012">
    <property type="entry name" value="Threonine synthase"/>
    <property type="match status" value="1"/>
</dbReference>
<keyword evidence="3 6" id="KW-0663">Pyridoxal phosphate</keyword>
<evidence type="ECO:0000313" key="10">
    <source>
        <dbReference type="EMBL" id="GFP39511.1"/>
    </source>
</evidence>
<dbReference type="EMBL" id="BLRZ01000008">
    <property type="protein sequence ID" value="GFP29368.1"/>
    <property type="molecule type" value="Genomic_DNA"/>
</dbReference>
<evidence type="ECO:0000256" key="6">
    <source>
        <dbReference type="PIRSR" id="PIRSR604450-51"/>
    </source>
</evidence>
<evidence type="ECO:0000256" key="2">
    <source>
        <dbReference type="ARBA" id="ARBA00005517"/>
    </source>
</evidence>
<dbReference type="AlphaFoldDB" id="A0A6V8NTH8"/>
<keyword evidence="13" id="KW-1185">Reference proteome</keyword>
<evidence type="ECO:0000313" key="12">
    <source>
        <dbReference type="Proteomes" id="UP000585609"/>
    </source>
</evidence>
<dbReference type="InterPro" id="IPR004450">
    <property type="entry name" value="Thr_synthase-like"/>
</dbReference>
<dbReference type="GO" id="GO:0004794">
    <property type="term" value="F:threonine deaminase activity"/>
    <property type="evidence" value="ECO:0007669"/>
    <property type="project" value="TreeGrafter"/>
</dbReference>
<evidence type="ECO:0000256" key="1">
    <source>
        <dbReference type="ARBA" id="ARBA00001933"/>
    </source>
</evidence>
<evidence type="ECO:0000313" key="8">
    <source>
        <dbReference type="EMBL" id="GFP22710.1"/>
    </source>
</evidence>
<feature type="domain" description="Tryptophan synthase beta chain-like PALP" evidence="7">
    <location>
        <begin position="195"/>
        <end position="497"/>
    </location>
</feature>
<dbReference type="PANTHER" id="PTHR48078">
    <property type="entry name" value="THREONINE DEHYDRATASE, MITOCHONDRIAL-RELATED"/>
    <property type="match status" value="1"/>
</dbReference>
<feature type="modified residue" description="N6-(pyridoxal phosphate)lysine" evidence="6">
    <location>
        <position position="231"/>
    </location>
</feature>
<comment type="cofactor">
    <cofactor evidence="1 6">
        <name>pyridoxal 5'-phosphate</name>
        <dbReference type="ChEBI" id="CHEBI:597326"/>
    </cofactor>
</comment>
<dbReference type="Pfam" id="PF00291">
    <property type="entry name" value="PALP"/>
    <property type="match status" value="1"/>
</dbReference>
<dbReference type="InterPro" id="IPR036052">
    <property type="entry name" value="TrpB-like_PALP_sf"/>
</dbReference>
<accession>A0A6V8NTH8</accession>
<evidence type="ECO:0000256" key="5">
    <source>
        <dbReference type="NCBIfam" id="TIGR00260"/>
    </source>
</evidence>
<gene>
    <name evidence="8" type="ORF">HKBW3S09_00178</name>
    <name evidence="9" type="ORF">HKBW3S34_00288</name>
    <name evidence="10" type="ORF">HKBW3S47_01209</name>
</gene>
<evidence type="ECO:0000256" key="3">
    <source>
        <dbReference type="ARBA" id="ARBA00022898"/>
    </source>
</evidence>
<dbReference type="GO" id="GO:0006565">
    <property type="term" value="P:L-serine catabolic process"/>
    <property type="evidence" value="ECO:0007669"/>
    <property type="project" value="TreeGrafter"/>
</dbReference>
<evidence type="ECO:0000256" key="4">
    <source>
        <dbReference type="ARBA" id="ARBA00023239"/>
    </source>
</evidence>
<dbReference type="EC" id="4.2.3.1" evidence="5"/>
<dbReference type="EMBL" id="BLRW01000011">
    <property type="protein sequence ID" value="GFP22710.1"/>
    <property type="molecule type" value="Genomic_DNA"/>
</dbReference>
<evidence type="ECO:0000313" key="11">
    <source>
        <dbReference type="Proteomes" id="UP000569018"/>
    </source>
</evidence>
<proteinExistence type="inferred from homology"/>
<dbReference type="GO" id="GO:0003941">
    <property type="term" value="F:L-serine ammonia-lyase activity"/>
    <property type="evidence" value="ECO:0007669"/>
    <property type="project" value="TreeGrafter"/>
</dbReference>
<dbReference type="EMBL" id="BLSD01000059">
    <property type="protein sequence ID" value="GFP39511.1"/>
    <property type="molecule type" value="Genomic_DNA"/>
</dbReference>
<dbReference type="GO" id="GO:0004795">
    <property type="term" value="F:threonine synthase activity"/>
    <property type="evidence" value="ECO:0007669"/>
    <property type="project" value="UniProtKB-UniRule"/>
</dbReference>
<evidence type="ECO:0000313" key="13">
    <source>
        <dbReference type="Proteomes" id="UP000588083"/>
    </source>
</evidence>
<dbReference type="GO" id="GO:0009088">
    <property type="term" value="P:threonine biosynthetic process"/>
    <property type="evidence" value="ECO:0007669"/>
    <property type="project" value="UniProtKB-UniRule"/>
</dbReference>
<dbReference type="InterPro" id="IPR008712">
    <property type="entry name" value="NinF"/>
</dbReference>
<dbReference type="NCBIfam" id="TIGR00260">
    <property type="entry name" value="thrC"/>
    <property type="match status" value="1"/>
</dbReference>
<dbReference type="NCBIfam" id="NF006050">
    <property type="entry name" value="PRK08197.1"/>
    <property type="match status" value="1"/>
</dbReference>
<dbReference type="Pfam" id="PF05810">
    <property type="entry name" value="NinF"/>
    <property type="match status" value="1"/>
</dbReference>
<dbReference type="Proteomes" id="UP000585609">
    <property type="component" value="Unassembled WGS sequence"/>
</dbReference>
<dbReference type="Proteomes" id="UP000588083">
    <property type="component" value="Unassembled WGS sequence"/>
</dbReference>
<comment type="caution">
    <text evidence="8">The sequence shown here is derived from an EMBL/GenBank/DDBJ whole genome shotgun (WGS) entry which is preliminary data.</text>
</comment>
<dbReference type="SUPFAM" id="SSF53686">
    <property type="entry name" value="Tryptophan synthase beta subunit-like PLP-dependent enzymes"/>
    <property type="match status" value="1"/>
</dbReference>
<reference evidence="11 12" key="1">
    <citation type="journal article" date="2020" name="Front. Microbiol.">
        <title>Single-cell genomics of novel Actinobacteria with the Wood-Ljungdahl pathway discovered in a serpentinizing system.</title>
        <authorList>
            <person name="Merino N."/>
            <person name="Kawai M."/>
            <person name="Boyd E.S."/>
            <person name="Colman D.R."/>
            <person name="McGlynn S.E."/>
            <person name="Nealson K.H."/>
            <person name="Kurokawa K."/>
            <person name="Hongoh Y."/>
        </authorList>
    </citation>
    <scope>NUCLEOTIDE SEQUENCE [LARGE SCALE GENOMIC DNA]</scope>
    <source>
        <strain evidence="8 12">S09_30</strain>
        <strain evidence="9 13">S34</strain>
        <strain evidence="10 11">S47</strain>
    </source>
</reference>
<dbReference type="GO" id="GO:0009097">
    <property type="term" value="P:isoleucine biosynthetic process"/>
    <property type="evidence" value="ECO:0007669"/>
    <property type="project" value="TreeGrafter"/>
</dbReference>
<name>A0A6V8NTH8_9ACTN</name>
<keyword evidence="4" id="KW-0456">Lyase</keyword>
<organism evidence="8 12">
    <name type="scientific">Candidatus Hakubella thermalkaliphila</name>
    <dbReference type="NCBI Taxonomy" id="2754717"/>
    <lineage>
        <taxon>Bacteria</taxon>
        <taxon>Bacillati</taxon>
        <taxon>Actinomycetota</taxon>
        <taxon>Actinomycetota incertae sedis</taxon>
        <taxon>Candidatus Hakubellales</taxon>
        <taxon>Candidatus Hakubellaceae</taxon>
        <taxon>Candidatus Hakubella</taxon>
    </lineage>
</organism>
<dbReference type="GO" id="GO:0006567">
    <property type="term" value="P:L-threonine catabolic process"/>
    <property type="evidence" value="ECO:0007669"/>
    <property type="project" value="TreeGrafter"/>
</dbReference>